<evidence type="ECO:0000313" key="2">
    <source>
        <dbReference type="EMBL" id="KAJ8387918.1"/>
    </source>
</evidence>
<feature type="compositionally biased region" description="Basic and acidic residues" evidence="1">
    <location>
        <begin position="87"/>
        <end position="96"/>
    </location>
</feature>
<accession>A0AAD7RPS9</accession>
<dbReference type="AlphaFoldDB" id="A0AAD7RPS9"/>
<feature type="region of interest" description="Disordered" evidence="1">
    <location>
        <begin position="87"/>
        <end position="124"/>
    </location>
</feature>
<organism evidence="2 3">
    <name type="scientific">Aldrovandia affinis</name>
    <dbReference type="NCBI Taxonomy" id="143900"/>
    <lineage>
        <taxon>Eukaryota</taxon>
        <taxon>Metazoa</taxon>
        <taxon>Chordata</taxon>
        <taxon>Craniata</taxon>
        <taxon>Vertebrata</taxon>
        <taxon>Euteleostomi</taxon>
        <taxon>Actinopterygii</taxon>
        <taxon>Neopterygii</taxon>
        <taxon>Teleostei</taxon>
        <taxon>Notacanthiformes</taxon>
        <taxon>Halosauridae</taxon>
        <taxon>Aldrovandia</taxon>
    </lineage>
</organism>
<keyword evidence="3" id="KW-1185">Reference proteome</keyword>
<dbReference type="Proteomes" id="UP001221898">
    <property type="component" value="Unassembled WGS sequence"/>
</dbReference>
<feature type="compositionally biased region" description="Polar residues" evidence="1">
    <location>
        <begin position="157"/>
        <end position="167"/>
    </location>
</feature>
<dbReference type="EMBL" id="JAINUG010000203">
    <property type="protein sequence ID" value="KAJ8387918.1"/>
    <property type="molecule type" value="Genomic_DNA"/>
</dbReference>
<feature type="compositionally biased region" description="Basic and acidic residues" evidence="1">
    <location>
        <begin position="168"/>
        <end position="194"/>
    </location>
</feature>
<evidence type="ECO:0000256" key="1">
    <source>
        <dbReference type="SAM" id="MobiDB-lite"/>
    </source>
</evidence>
<name>A0AAD7RPS9_9TELE</name>
<feature type="compositionally biased region" description="Basic and acidic residues" evidence="1">
    <location>
        <begin position="103"/>
        <end position="124"/>
    </location>
</feature>
<sequence length="229" mass="25381">MLVGEVSALIGPGPREAMLLLTPGGLSGKCRERAALYWIFVGNLVARDKGADNTEGMSHYRMTRLPATPPPPVSMAISHWHETVAKGRDETTKTDQSKIQTGVRDRKENFAERRGNSTLDDKGVSEVTNARRAALHGGIWQVTRKVSSLGLAEKQQEVQGTRQTGSEKASRRNPSDYARDHERRGRGTHDHVSQDEGLDLQFQTCRPGEKAPCFIRVDSERAVQEEQPL</sequence>
<protein>
    <submittedName>
        <fullName evidence="2">Uncharacterized protein</fullName>
    </submittedName>
</protein>
<proteinExistence type="predicted"/>
<evidence type="ECO:0000313" key="3">
    <source>
        <dbReference type="Proteomes" id="UP001221898"/>
    </source>
</evidence>
<feature type="region of interest" description="Disordered" evidence="1">
    <location>
        <begin position="151"/>
        <end position="200"/>
    </location>
</feature>
<gene>
    <name evidence="2" type="ORF">AAFF_G00148520</name>
</gene>
<reference evidence="2" key="1">
    <citation type="journal article" date="2023" name="Science">
        <title>Genome structures resolve the early diversification of teleost fishes.</title>
        <authorList>
            <person name="Parey E."/>
            <person name="Louis A."/>
            <person name="Montfort J."/>
            <person name="Bouchez O."/>
            <person name="Roques C."/>
            <person name="Iampietro C."/>
            <person name="Lluch J."/>
            <person name="Castinel A."/>
            <person name="Donnadieu C."/>
            <person name="Desvignes T."/>
            <person name="Floi Bucao C."/>
            <person name="Jouanno E."/>
            <person name="Wen M."/>
            <person name="Mejri S."/>
            <person name="Dirks R."/>
            <person name="Jansen H."/>
            <person name="Henkel C."/>
            <person name="Chen W.J."/>
            <person name="Zahm M."/>
            <person name="Cabau C."/>
            <person name="Klopp C."/>
            <person name="Thompson A.W."/>
            <person name="Robinson-Rechavi M."/>
            <person name="Braasch I."/>
            <person name="Lecointre G."/>
            <person name="Bobe J."/>
            <person name="Postlethwait J.H."/>
            <person name="Berthelot C."/>
            <person name="Roest Crollius H."/>
            <person name="Guiguen Y."/>
        </authorList>
    </citation>
    <scope>NUCLEOTIDE SEQUENCE</scope>
    <source>
        <strain evidence="2">NC1722</strain>
    </source>
</reference>
<comment type="caution">
    <text evidence="2">The sequence shown here is derived from an EMBL/GenBank/DDBJ whole genome shotgun (WGS) entry which is preliminary data.</text>
</comment>